<evidence type="ECO:0000256" key="7">
    <source>
        <dbReference type="RuleBase" id="RU368100"/>
    </source>
</evidence>
<feature type="region of interest" description="Disordered" evidence="8">
    <location>
        <begin position="104"/>
        <end position="132"/>
    </location>
</feature>
<keyword evidence="4 7" id="KW-0694">RNA-binding</keyword>
<feature type="region of interest" description="Disordered" evidence="8">
    <location>
        <begin position="28"/>
        <end position="83"/>
    </location>
</feature>
<keyword evidence="5 7" id="KW-0733">Signal recognition particle</keyword>
<evidence type="ECO:0000313" key="9">
    <source>
        <dbReference type="EMBL" id="KAK1753496.1"/>
    </source>
</evidence>
<keyword evidence="10" id="KW-1185">Reference proteome</keyword>
<feature type="compositionally biased region" description="Pro residues" evidence="8">
    <location>
        <begin position="36"/>
        <end position="45"/>
    </location>
</feature>
<evidence type="ECO:0000256" key="6">
    <source>
        <dbReference type="ARBA" id="ARBA00023274"/>
    </source>
</evidence>
<evidence type="ECO:0000256" key="4">
    <source>
        <dbReference type="ARBA" id="ARBA00022884"/>
    </source>
</evidence>
<sequence>MGELSQDEFFTKLSALFQTRKSKATGAIYLTQKRFPTPPTDPSSPTPSSSEGEGTKLPQSPILIRATNAKSGDKRADRVKLSTRVNPDQLDGFYARYAEVCKAGMGGLKPRDRTRRKAKGKKRKGAGAAGAP</sequence>
<keyword evidence="3 7" id="KW-0963">Cytoplasm</keyword>
<comment type="caution">
    <text evidence="9">The sequence shown here is derived from an EMBL/GenBank/DDBJ whole genome shotgun (WGS) entry which is preliminary data.</text>
</comment>
<evidence type="ECO:0000256" key="3">
    <source>
        <dbReference type="ARBA" id="ARBA00022490"/>
    </source>
</evidence>
<dbReference type="GO" id="GO:0008312">
    <property type="term" value="F:7S RNA binding"/>
    <property type="evidence" value="ECO:0007669"/>
    <property type="project" value="UniProtKB-UniRule"/>
</dbReference>
<dbReference type="AlphaFoldDB" id="A0AAJ0B892"/>
<proteinExistence type="inferred from homology"/>
<dbReference type="InterPro" id="IPR003210">
    <property type="entry name" value="Signal_recog_particle_SRP14"/>
</dbReference>
<feature type="compositionally biased region" description="Basic residues" evidence="8">
    <location>
        <begin position="112"/>
        <end position="125"/>
    </location>
</feature>
<name>A0AAJ0B892_9PEZI</name>
<dbReference type="Proteomes" id="UP001239445">
    <property type="component" value="Unassembled WGS sequence"/>
</dbReference>
<comment type="function">
    <text evidence="7">Component of the signal recognition particle (SRP) complex, a ribonucleoprotein complex that mediates the cotranslational targeting of secretory and membrane proteins to the endoplasmic reticulum (ER).</text>
</comment>
<evidence type="ECO:0000256" key="5">
    <source>
        <dbReference type="ARBA" id="ARBA00023135"/>
    </source>
</evidence>
<keyword evidence="6 7" id="KW-0687">Ribonucleoprotein</keyword>
<comment type="subunit">
    <text evidence="7">Component of a fungal signal recognition particle (SRP) complex that consists of a 7SL RNA molecule (scR1) and at least six protein subunits: SRP72, SRP68, SRP54, SEC65, SRP21 and SRP14.</text>
</comment>
<accession>A0AAJ0B892</accession>
<dbReference type="InterPro" id="IPR009018">
    <property type="entry name" value="Signal_recog_particle_SRP9/14"/>
</dbReference>
<evidence type="ECO:0000256" key="8">
    <source>
        <dbReference type="SAM" id="MobiDB-lite"/>
    </source>
</evidence>
<dbReference type="Gene3D" id="3.30.720.10">
    <property type="entry name" value="Signal recognition particle alu RNA binding heterodimer, srp9/1"/>
    <property type="match status" value="1"/>
</dbReference>
<organism evidence="9 10">
    <name type="scientific">Echria macrotheca</name>
    <dbReference type="NCBI Taxonomy" id="438768"/>
    <lineage>
        <taxon>Eukaryota</taxon>
        <taxon>Fungi</taxon>
        <taxon>Dikarya</taxon>
        <taxon>Ascomycota</taxon>
        <taxon>Pezizomycotina</taxon>
        <taxon>Sordariomycetes</taxon>
        <taxon>Sordariomycetidae</taxon>
        <taxon>Sordariales</taxon>
        <taxon>Schizotheciaceae</taxon>
        <taxon>Echria</taxon>
    </lineage>
</organism>
<dbReference type="SUPFAM" id="SSF54762">
    <property type="entry name" value="Signal recognition particle alu RNA binding heterodimer, SRP9/14"/>
    <property type="match status" value="1"/>
</dbReference>
<reference evidence="9" key="1">
    <citation type="submission" date="2023-06" db="EMBL/GenBank/DDBJ databases">
        <title>Genome-scale phylogeny and comparative genomics of the fungal order Sordariales.</title>
        <authorList>
            <consortium name="Lawrence Berkeley National Laboratory"/>
            <person name="Hensen N."/>
            <person name="Bonometti L."/>
            <person name="Westerberg I."/>
            <person name="Brannstrom I.O."/>
            <person name="Guillou S."/>
            <person name="Cros-Aarteil S."/>
            <person name="Calhoun S."/>
            <person name="Haridas S."/>
            <person name="Kuo A."/>
            <person name="Mondo S."/>
            <person name="Pangilinan J."/>
            <person name="Riley R."/>
            <person name="Labutti K."/>
            <person name="Andreopoulos B."/>
            <person name="Lipzen A."/>
            <person name="Chen C."/>
            <person name="Yanf M."/>
            <person name="Daum C."/>
            <person name="Ng V."/>
            <person name="Clum A."/>
            <person name="Steindorff A."/>
            <person name="Ohm R."/>
            <person name="Martin F."/>
            <person name="Silar P."/>
            <person name="Natvig D."/>
            <person name="Lalanne C."/>
            <person name="Gautier V."/>
            <person name="Ament-Velasquez S.L."/>
            <person name="Kruys A."/>
            <person name="Hutchinson M.I."/>
            <person name="Powell A.J."/>
            <person name="Barry K."/>
            <person name="Miller A.N."/>
            <person name="Grigoriev I.V."/>
            <person name="Debuchy R."/>
            <person name="Gladieux P."/>
            <person name="Thoren M.H."/>
            <person name="Johannesson H."/>
        </authorList>
    </citation>
    <scope>NUCLEOTIDE SEQUENCE</scope>
    <source>
        <strain evidence="9">PSN4</strain>
    </source>
</reference>
<protein>
    <recommendedName>
        <fullName evidence="7">Signal recognition particle subunit SRP14</fullName>
    </recommendedName>
    <alternativeName>
        <fullName evidence="7">Signal recognition particle 14 kDa protein</fullName>
    </alternativeName>
</protein>
<evidence type="ECO:0000313" key="10">
    <source>
        <dbReference type="Proteomes" id="UP001239445"/>
    </source>
</evidence>
<evidence type="ECO:0000256" key="2">
    <source>
        <dbReference type="ARBA" id="ARBA00010349"/>
    </source>
</evidence>
<dbReference type="GO" id="GO:0006614">
    <property type="term" value="P:SRP-dependent cotranslational protein targeting to membrane"/>
    <property type="evidence" value="ECO:0007669"/>
    <property type="project" value="UniProtKB-UniRule"/>
</dbReference>
<dbReference type="PANTHER" id="PTHR12013">
    <property type="entry name" value="SIGNAL RECOGNITION PARTICLE 14 KD PROTEIN"/>
    <property type="match status" value="1"/>
</dbReference>
<gene>
    <name evidence="9" type="ORF">QBC47DRAFT_44795</name>
</gene>
<feature type="compositionally biased region" description="Basic and acidic residues" evidence="8">
    <location>
        <begin position="71"/>
        <end position="80"/>
    </location>
</feature>
<comment type="subcellular location">
    <subcellularLocation>
        <location evidence="1 7">Cytoplasm</location>
    </subcellularLocation>
</comment>
<comment type="similarity">
    <text evidence="2 7">Belongs to the SRP14 family.</text>
</comment>
<dbReference type="GO" id="GO:0030942">
    <property type="term" value="F:endoplasmic reticulum signal peptide binding"/>
    <property type="evidence" value="ECO:0007669"/>
    <property type="project" value="UniProtKB-UniRule"/>
</dbReference>
<evidence type="ECO:0000256" key="1">
    <source>
        <dbReference type="ARBA" id="ARBA00004496"/>
    </source>
</evidence>
<dbReference type="Pfam" id="PF02290">
    <property type="entry name" value="SRP14"/>
    <property type="match status" value="1"/>
</dbReference>
<dbReference type="EMBL" id="MU839837">
    <property type="protein sequence ID" value="KAK1753496.1"/>
    <property type="molecule type" value="Genomic_DNA"/>
</dbReference>
<dbReference type="GO" id="GO:0005786">
    <property type="term" value="C:signal recognition particle, endoplasmic reticulum targeting"/>
    <property type="evidence" value="ECO:0007669"/>
    <property type="project" value="UniProtKB-UniRule"/>
</dbReference>